<feature type="compositionally biased region" description="Low complexity" evidence="1">
    <location>
        <begin position="244"/>
        <end position="270"/>
    </location>
</feature>
<protein>
    <submittedName>
        <fullName evidence="3">Uncharacterized protein LOC113794925</fullName>
    </submittedName>
</protein>
<evidence type="ECO:0000256" key="1">
    <source>
        <dbReference type="SAM" id="MobiDB-lite"/>
    </source>
</evidence>
<name>A0A6P6Y5Y8_DERPT</name>
<dbReference type="AlphaFoldDB" id="A0A6P6Y5Y8"/>
<evidence type="ECO:0000313" key="3">
    <source>
        <dbReference type="RefSeq" id="XP_027200892.1"/>
    </source>
</evidence>
<dbReference type="OMA" id="EMNTNDV"/>
<evidence type="ECO:0000313" key="2">
    <source>
        <dbReference type="Proteomes" id="UP000515146"/>
    </source>
</evidence>
<feature type="region of interest" description="Disordered" evidence="1">
    <location>
        <begin position="169"/>
        <end position="284"/>
    </location>
</feature>
<dbReference type="Proteomes" id="UP000515146">
    <property type="component" value="Unplaced"/>
</dbReference>
<dbReference type="GO" id="GO:0000340">
    <property type="term" value="F:RNA 7-methylguanosine cap binding"/>
    <property type="evidence" value="ECO:0007669"/>
    <property type="project" value="InterPro"/>
</dbReference>
<feature type="compositionally biased region" description="Basic residues" evidence="1">
    <location>
        <begin position="213"/>
        <end position="222"/>
    </location>
</feature>
<dbReference type="OrthoDB" id="422106at2759"/>
<dbReference type="RefSeq" id="XP_027200892.1">
    <property type="nucleotide sequence ID" value="XM_027345091.1"/>
</dbReference>
<dbReference type="GO" id="GO:0003729">
    <property type="term" value="F:mRNA binding"/>
    <property type="evidence" value="ECO:0007669"/>
    <property type="project" value="InterPro"/>
</dbReference>
<reference evidence="3" key="1">
    <citation type="submission" date="2025-08" db="UniProtKB">
        <authorList>
            <consortium name="RefSeq"/>
        </authorList>
    </citation>
    <scope>IDENTIFICATION</scope>
    <source>
        <strain evidence="3">Airmid</strain>
    </source>
</reference>
<proteinExistence type="predicted"/>
<accession>A0A6P6Y5Y8</accession>
<keyword evidence="2" id="KW-1185">Reference proteome</keyword>
<dbReference type="Pfam" id="PF10309">
    <property type="entry name" value="NCBP3"/>
    <property type="match status" value="1"/>
</dbReference>
<sequence>MDNVDYQQELCLALNLSTNELTKSYSIWRFNVLHVRGLDALTSEDVYEYFQRKPHSIEWLSNISCNVTFGCINEAFESLISIAKAIIIHKNDIEWRDNSLGVKGADNLNLKVELSDSLEIPVPPNYRYVMGEKHPKAKTILIRFATINDRKNNQQLPDTANEPQQIIAARPSSPTNLSSNVPLRRVKRNTDEQMMDISTPEDIVNNSMESRRRQQQQRRRRSMPPIRMRMRADEEEERIRQQRQRQQQLQRSSNDLRSRLSSNRSFSSSRIGDRIQPSLSSNNRIMKAKRTDSIWRRTIDDTIKNRMRSVALDAKTGKKYTGQNRNVGDLRTKLNEPIIRVQVTYDDEEIRF</sequence>
<organism evidence="2 3">
    <name type="scientific">Dermatophagoides pteronyssinus</name>
    <name type="common">European house dust mite</name>
    <dbReference type="NCBI Taxonomy" id="6956"/>
    <lineage>
        <taxon>Eukaryota</taxon>
        <taxon>Metazoa</taxon>
        <taxon>Ecdysozoa</taxon>
        <taxon>Arthropoda</taxon>
        <taxon>Chelicerata</taxon>
        <taxon>Arachnida</taxon>
        <taxon>Acari</taxon>
        <taxon>Acariformes</taxon>
        <taxon>Sarcoptiformes</taxon>
        <taxon>Astigmata</taxon>
        <taxon>Psoroptidia</taxon>
        <taxon>Analgoidea</taxon>
        <taxon>Pyroglyphidae</taxon>
        <taxon>Dermatophagoidinae</taxon>
        <taxon>Dermatophagoides</taxon>
    </lineage>
</organism>
<dbReference type="KEGG" id="dpte:113794925"/>
<gene>
    <name evidence="3" type="primary">LOC113794925</name>
</gene>
<dbReference type="InParanoid" id="A0A6P6Y5Y8"/>
<dbReference type="InterPro" id="IPR019416">
    <property type="entry name" value="NCBP3"/>
</dbReference>
<feature type="compositionally biased region" description="Polar residues" evidence="1">
    <location>
        <begin position="172"/>
        <end position="181"/>
    </location>
</feature>